<evidence type="ECO:0000256" key="4">
    <source>
        <dbReference type="ARBA" id="ARBA00022692"/>
    </source>
</evidence>
<feature type="transmembrane region" description="Helical" evidence="7">
    <location>
        <begin position="154"/>
        <end position="170"/>
    </location>
</feature>
<evidence type="ECO:0000313" key="9">
    <source>
        <dbReference type="EMBL" id="HGF34937.1"/>
    </source>
</evidence>
<evidence type="ECO:0000256" key="6">
    <source>
        <dbReference type="ARBA" id="ARBA00023136"/>
    </source>
</evidence>
<dbReference type="GO" id="GO:0055085">
    <property type="term" value="P:transmembrane transport"/>
    <property type="evidence" value="ECO:0007669"/>
    <property type="project" value="InterPro"/>
</dbReference>
<evidence type="ECO:0000259" key="8">
    <source>
        <dbReference type="PROSITE" id="PS50928"/>
    </source>
</evidence>
<name>A0A7C3UZ37_9BACT</name>
<evidence type="ECO:0000256" key="7">
    <source>
        <dbReference type="RuleBase" id="RU363032"/>
    </source>
</evidence>
<dbReference type="InterPro" id="IPR050366">
    <property type="entry name" value="BP-dependent_transpt_permease"/>
</dbReference>
<dbReference type="PANTHER" id="PTHR43386:SF1">
    <property type="entry name" value="D,D-DIPEPTIDE TRANSPORT SYSTEM PERMEASE PROTEIN DDPC-RELATED"/>
    <property type="match status" value="1"/>
</dbReference>
<dbReference type="Gene3D" id="1.10.3720.10">
    <property type="entry name" value="MetI-like"/>
    <property type="match status" value="1"/>
</dbReference>
<dbReference type="Pfam" id="PF00528">
    <property type="entry name" value="BPD_transp_1"/>
    <property type="match status" value="1"/>
</dbReference>
<evidence type="ECO:0000256" key="2">
    <source>
        <dbReference type="ARBA" id="ARBA00022448"/>
    </source>
</evidence>
<gene>
    <name evidence="9" type="ORF">ENW96_11230</name>
</gene>
<dbReference type="InterPro" id="IPR035906">
    <property type="entry name" value="MetI-like_sf"/>
</dbReference>
<keyword evidence="4 7" id="KW-0812">Transmembrane</keyword>
<keyword evidence="5 7" id="KW-1133">Transmembrane helix</keyword>
<dbReference type="AlphaFoldDB" id="A0A7C3UZ37"/>
<protein>
    <submittedName>
        <fullName evidence="9">ABC transporter permease</fullName>
    </submittedName>
</protein>
<comment type="similarity">
    <text evidence="7">Belongs to the binding-protein-dependent transport system permease family.</text>
</comment>
<evidence type="ECO:0000256" key="5">
    <source>
        <dbReference type="ARBA" id="ARBA00022989"/>
    </source>
</evidence>
<evidence type="ECO:0000256" key="1">
    <source>
        <dbReference type="ARBA" id="ARBA00004651"/>
    </source>
</evidence>
<dbReference type="PROSITE" id="PS50928">
    <property type="entry name" value="ABC_TM1"/>
    <property type="match status" value="1"/>
</dbReference>
<keyword evidence="3" id="KW-1003">Cell membrane</keyword>
<proteinExistence type="inferred from homology"/>
<keyword evidence="6 7" id="KW-0472">Membrane</keyword>
<feature type="transmembrane region" description="Helical" evidence="7">
    <location>
        <begin position="128"/>
        <end position="148"/>
    </location>
</feature>
<keyword evidence="2 7" id="KW-0813">Transport</keyword>
<reference evidence="9" key="1">
    <citation type="journal article" date="2020" name="mSystems">
        <title>Genome- and Community-Level Interaction Insights into Carbon Utilization and Element Cycling Functions of Hydrothermarchaeota in Hydrothermal Sediment.</title>
        <authorList>
            <person name="Zhou Z."/>
            <person name="Liu Y."/>
            <person name="Xu W."/>
            <person name="Pan J."/>
            <person name="Luo Z.H."/>
            <person name="Li M."/>
        </authorList>
    </citation>
    <scope>NUCLEOTIDE SEQUENCE [LARGE SCALE GENOMIC DNA]</scope>
    <source>
        <strain evidence="9">SpSt-897</strain>
    </source>
</reference>
<dbReference type="PANTHER" id="PTHR43386">
    <property type="entry name" value="OLIGOPEPTIDE TRANSPORT SYSTEM PERMEASE PROTEIN APPC"/>
    <property type="match status" value="1"/>
</dbReference>
<dbReference type="InterPro" id="IPR025966">
    <property type="entry name" value="OppC_N"/>
</dbReference>
<organism evidence="9">
    <name type="scientific">Desulfobacca acetoxidans</name>
    <dbReference type="NCBI Taxonomy" id="60893"/>
    <lineage>
        <taxon>Bacteria</taxon>
        <taxon>Pseudomonadati</taxon>
        <taxon>Thermodesulfobacteriota</taxon>
        <taxon>Desulfobaccia</taxon>
        <taxon>Desulfobaccales</taxon>
        <taxon>Desulfobaccaceae</taxon>
        <taxon>Desulfobacca</taxon>
    </lineage>
</organism>
<feature type="domain" description="ABC transmembrane type-1" evidence="8">
    <location>
        <begin position="89"/>
        <end position="280"/>
    </location>
</feature>
<comment type="subcellular location">
    <subcellularLocation>
        <location evidence="1 7">Cell membrane</location>
        <topology evidence="1 7">Multi-pass membrane protein</topology>
    </subcellularLocation>
</comment>
<dbReference type="InterPro" id="IPR000515">
    <property type="entry name" value="MetI-like"/>
</dbReference>
<accession>A0A7C3UZ37</accession>
<sequence>MFRGEGKLQNLRDSGSLGAYFRRARRYPGAFFGIVLLTAILILALAGPGLYPYNPWDYVGKPLEPPSLAHPLGTNDVGQDLLSELIYGTRTSVGIGLAVGLLGVLLSLSLSLTCVLRGGLWDFAVMRLVDSWLTIPPLLLVLLIVAFVPPRVPVLILALTLFSWAGSTRILRSQGLEIKQELYIAAALALGASAPYLARRHFLPGLYPLIILNFLIQTRRAILLESSLAFLGLADPRHKSWGMMMQYGMKFMALGHYWLWWLLPPALALGLTLVSLALIGFGLESRFEPTLRS</sequence>
<comment type="caution">
    <text evidence="9">The sequence shown here is derived from an EMBL/GenBank/DDBJ whole genome shotgun (WGS) entry which is preliminary data.</text>
</comment>
<feature type="transmembrane region" description="Helical" evidence="7">
    <location>
        <begin position="30"/>
        <end position="51"/>
    </location>
</feature>
<dbReference type="Pfam" id="PF12911">
    <property type="entry name" value="OppC_N"/>
    <property type="match status" value="1"/>
</dbReference>
<feature type="transmembrane region" description="Helical" evidence="7">
    <location>
        <begin position="93"/>
        <end position="116"/>
    </location>
</feature>
<dbReference type="GO" id="GO:0005886">
    <property type="term" value="C:plasma membrane"/>
    <property type="evidence" value="ECO:0007669"/>
    <property type="project" value="UniProtKB-SubCell"/>
</dbReference>
<dbReference type="SUPFAM" id="SSF161098">
    <property type="entry name" value="MetI-like"/>
    <property type="match status" value="1"/>
</dbReference>
<dbReference type="EMBL" id="DTMF01000271">
    <property type="protein sequence ID" value="HGF34937.1"/>
    <property type="molecule type" value="Genomic_DNA"/>
</dbReference>
<evidence type="ECO:0000256" key="3">
    <source>
        <dbReference type="ARBA" id="ARBA00022475"/>
    </source>
</evidence>
<feature type="transmembrane region" description="Helical" evidence="7">
    <location>
        <begin position="255"/>
        <end position="283"/>
    </location>
</feature>